<evidence type="ECO:0000313" key="1">
    <source>
        <dbReference type="EMBL" id="KAJ1935982.1"/>
    </source>
</evidence>
<sequence length="69" mass="7317">MTLSKTEFPHLSLRVLMDTSLVVCGSDGGGWSGCVADHGGCSPLFGEMSDRTDPQAHGSVCVRCYARNL</sequence>
<gene>
    <name evidence="1" type="ORF">FBU59_005208</name>
</gene>
<evidence type="ECO:0000313" key="2">
    <source>
        <dbReference type="Proteomes" id="UP001150603"/>
    </source>
</evidence>
<accession>A0ACC1J3C8</accession>
<proteinExistence type="predicted"/>
<comment type="caution">
    <text evidence="1">The sequence shown here is derived from an EMBL/GenBank/DDBJ whole genome shotgun (WGS) entry which is preliminary data.</text>
</comment>
<organism evidence="1 2">
    <name type="scientific">Linderina macrospora</name>
    <dbReference type="NCBI Taxonomy" id="4868"/>
    <lineage>
        <taxon>Eukaryota</taxon>
        <taxon>Fungi</taxon>
        <taxon>Fungi incertae sedis</taxon>
        <taxon>Zoopagomycota</taxon>
        <taxon>Kickxellomycotina</taxon>
        <taxon>Kickxellomycetes</taxon>
        <taxon>Kickxellales</taxon>
        <taxon>Kickxellaceae</taxon>
        <taxon>Linderina</taxon>
    </lineage>
</organism>
<dbReference type="Proteomes" id="UP001150603">
    <property type="component" value="Unassembled WGS sequence"/>
</dbReference>
<dbReference type="EMBL" id="JANBPW010004046">
    <property type="protein sequence ID" value="KAJ1935982.1"/>
    <property type="molecule type" value="Genomic_DNA"/>
</dbReference>
<name>A0ACC1J3C8_9FUNG</name>
<reference evidence="1" key="1">
    <citation type="submission" date="2022-07" db="EMBL/GenBank/DDBJ databases">
        <title>Phylogenomic reconstructions and comparative analyses of Kickxellomycotina fungi.</title>
        <authorList>
            <person name="Reynolds N.K."/>
            <person name="Stajich J.E."/>
            <person name="Barry K."/>
            <person name="Grigoriev I.V."/>
            <person name="Crous P."/>
            <person name="Smith M.E."/>
        </authorList>
    </citation>
    <scope>NUCLEOTIDE SEQUENCE</scope>
    <source>
        <strain evidence="1">NRRL 5244</strain>
    </source>
</reference>
<protein>
    <submittedName>
        <fullName evidence="1">Uncharacterized protein</fullName>
    </submittedName>
</protein>
<keyword evidence="2" id="KW-1185">Reference proteome</keyword>